<dbReference type="InterPro" id="IPR058600">
    <property type="entry name" value="YhjD-like"/>
</dbReference>
<sequence>MEDVKMIEEEHLQTADRYLLTELLVNTMEQDRSFFLEKTMKLGHFYQELFDVLILRIKQDLHDIKLSLKQQDIRLARSDEAYPGFIVYDIYCCGRHERLHLLKLNMKKRISELLRYYLLDDTSFFDIYYAFK</sequence>
<proteinExistence type="predicted"/>
<keyword evidence="2" id="KW-1185">Reference proteome</keyword>
<dbReference type="Pfam" id="PF26325">
    <property type="entry name" value="YhjD"/>
    <property type="match status" value="1"/>
</dbReference>
<organism evidence="1 2">
    <name type="scientific">Sinobaca qinghaiensis</name>
    <dbReference type="NCBI Taxonomy" id="342944"/>
    <lineage>
        <taxon>Bacteria</taxon>
        <taxon>Bacillati</taxon>
        <taxon>Bacillota</taxon>
        <taxon>Bacilli</taxon>
        <taxon>Bacillales</taxon>
        <taxon>Sporolactobacillaceae</taxon>
        <taxon>Sinobaca</taxon>
    </lineage>
</organism>
<dbReference type="AlphaFoldDB" id="A0A419V5F2"/>
<name>A0A419V5F2_9BACL</name>
<protein>
    <submittedName>
        <fullName evidence="1">Uncharacterized protein</fullName>
    </submittedName>
</protein>
<evidence type="ECO:0000313" key="1">
    <source>
        <dbReference type="EMBL" id="RKD75190.1"/>
    </source>
</evidence>
<evidence type="ECO:0000313" key="2">
    <source>
        <dbReference type="Proteomes" id="UP000285120"/>
    </source>
</evidence>
<dbReference type="RefSeq" id="WP_120192091.1">
    <property type="nucleotide sequence ID" value="NZ_RAPK01000007.1"/>
</dbReference>
<gene>
    <name evidence="1" type="ORF">ATL39_0888</name>
</gene>
<dbReference type="Proteomes" id="UP000285120">
    <property type="component" value="Unassembled WGS sequence"/>
</dbReference>
<dbReference type="EMBL" id="RAPK01000007">
    <property type="protein sequence ID" value="RKD75190.1"/>
    <property type="molecule type" value="Genomic_DNA"/>
</dbReference>
<comment type="caution">
    <text evidence="1">The sequence shown here is derived from an EMBL/GenBank/DDBJ whole genome shotgun (WGS) entry which is preliminary data.</text>
</comment>
<reference evidence="1 2" key="1">
    <citation type="submission" date="2018-09" db="EMBL/GenBank/DDBJ databases">
        <title>Genomic Encyclopedia of Archaeal and Bacterial Type Strains, Phase II (KMG-II): from individual species to whole genera.</title>
        <authorList>
            <person name="Goeker M."/>
        </authorList>
    </citation>
    <scope>NUCLEOTIDE SEQUENCE [LARGE SCALE GENOMIC DNA]</scope>
    <source>
        <strain evidence="1 2">DSM 17008</strain>
    </source>
</reference>
<accession>A0A419V5F2</accession>